<evidence type="ECO:0000256" key="1">
    <source>
        <dbReference type="ARBA" id="ARBA00004370"/>
    </source>
</evidence>
<dbReference type="HAMAP" id="MF_00911">
    <property type="entry name" value="FtsQ_subfam"/>
    <property type="match status" value="1"/>
</dbReference>
<dbReference type="Gene3D" id="3.40.50.11690">
    <property type="entry name" value="Cell division protein FtsQ/DivIB"/>
    <property type="match status" value="1"/>
</dbReference>
<evidence type="ECO:0000313" key="12">
    <source>
        <dbReference type="Proteomes" id="UP000295565"/>
    </source>
</evidence>
<evidence type="ECO:0000313" key="11">
    <source>
        <dbReference type="EMBL" id="TCK57966.1"/>
    </source>
</evidence>
<evidence type="ECO:0000259" key="10">
    <source>
        <dbReference type="PROSITE" id="PS51779"/>
    </source>
</evidence>
<feature type="domain" description="POTRA" evidence="10">
    <location>
        <begin position="57"/>
        <end position="127"/>
    </location>
</feature>
<comment type="subcellular location">
    <subcellularLocation>
        <location evidence="9">Cell inner membrane</location>
        <topology evidence="9">Single-pass type II membrane protein</topology>
    </subcellularLocation>
    <subcellularLocation>
        <location evidence="1">Membrane</location>
    </subcellularLocation>
    <text evidence="9">Localizes to the division septum.</text>
</comment>
<dbReference type="InterPro" id="IPR026579">
    <property type="entry name" value="FtsQ"/>
</dbReference>
<evidence type="ECO:0000256" key="9">
    <source>
        <dbReference type="HAMAP-Rule" id="MF_00911"/>
    </source>
</evidence>
<evidence type="ECO:0000256" key="4">
    <source>
        <dbReference type="ARBA" id="ARBA00022618"/>
    </source>
</evidence>
<dbReference type="PANTHER" id="PTHR35851:SF1">
    <property type="entry name" value="CELL DIVISION PROTEIN FTSQ"/>
    <property type="match status" value="1"/>
</dbReference>
<dbReference type="PANTHER" id="PTHR35851">
    <property type="entry name" value="CELL DIVISION PROTEIN FTSQ"/>
    <property type="match status" value="1"/>
</dbReference>
<evidence type="ECO:0000256" key="5">
    <source>
        <dbReference type="ARBA" id="ARBA00022692"/>
    </source>
</evidence>
<dbReference type="RefSeq" id="WP_131912492.1">
    <property type="nucleotide sequence ID" value="NZ_OU594967.1"/>
</dbReference>
<comment type="function">
    <text evidence="9">Essential cell division protein. May link together the upstream cell division proteins, which are predominantly cytoplasmic, with the downstream cell division proteins, which are predominantly periplasmic. May control correct divisome assembly.</text>
</comment>
<evidence type="ECO:0000256" key="8">
    <source>
        <dbReference type="ARBA" id="ARBA00023306"/>
    </source>
</evidence>
<keyword evidence="12" id="KW-1185">Reference proteome</keyword>
<evidence type="ECO:0000256" key="7">
    <source>
        <dbReference type="ARBA" id="ARBA00023136"/>
    </source>
</evidence>
<keyword evidence="7 9" id="KW-0472">Membrane</keyword>
<reference evidence="11 12" key="1">
    <citation type="submission" date="2019-03" db="EMBL/GenBank/DDBJ databases">
        <title>Genomic Encyclopedia of Type Strains, Phase IV (KMG-IV): sequencing the most valuable type-strain genomes for metagenomic binning, comparative biology and taxonomic classification.</title>
        <authorList>
            <person name="Goeker M."/>
        </authorList>
    </citation>
    <scope>NUCLEOTIDE SEQUENCE [LARGE SCALE GENOMIC DNA]</scope>
    <source>
        <strain evidence="11 12">DSM 18577</strain>
    </source>
</reference>
<keyword evidence="4 9" id="KW-0132">Cell division</keyword>
<keyword evidence="2 9" id="KW-1003">Cell membrane</keyword>
<dbReference type="AlphaFoldDB" id="A0A4R1K1T2"/>
<feature type="transmembrane region" description="Helical" evidence="9">
    <location>
        <begin position="26"/>
        <end position="48"/>
    </location>
</feature>
<keyword evidence="3 9" id="KW-0997">Cell inner membrane</keyword>
<gene>
    <name evidence="9" type="primary">ftsQ</name>
    <name evidence="11" type="ORF">EV690_1670</name>
</gene>
<dbReference type="GO" id="GO:0043093">
    <property type="term" value="P:FtsZ-dependent cytokinesis"/>
    <property type="evidence" value="ECO:0007669"/>
    <property type="project" value="UniProtKB-UniRule"/>
</dbReference>
<evidence type="ECO:0000256" key="2">
    <source>
        <dbReference type="ARBA" id="ARBA00022475"/>
    </source>
</evidence>
<comment type="caution">
    <text evidence="11">The sequence shown here is derived from an EMBL/GenBank/DDBJ whole genome shotgun (WGS) entry which is preliminary data.</text>
</comment>
<dbReference type="OrthoDB" id="9790370at2"/>
<protein>
    <recommendedName>
        <fullName evidence="9">Cell division protein FtsQ</fullName>
    </recommendedName>
</protein>
<dbReference type="InterPro" id="IPR013685">
    <property type="entry name" value="POTRA_FtsQ_type"/>
</dbReference>
<accession>A0A4R1K1T2</accession>
<dbReference type="InterPro" id="IPR034746">
    <property type="entry name" value="POTRA"/>
</dbReference>
<dbReference type="GO" id="GO:0005886">
    <property type="term" value="C:plasma membrane"/>
    <property type="evidence" value="ECO:0007669"/>
    <property type="project" value="UniProtKB-SubCell"/>
</dbReference>
<dbReference type="GO" id="GO:0032153">
    <property type="term" value="C:cell division site"/>
    <property type="evidence" value="ECO:0007669"/>
    <property type="project" value="UniProtKB-UniRule"/>
</dbReference>
<comment type="similarity">
    <text evidence="9">Belongs to the FtsQ/DivIB family. FtsQ subfamily.</text>
</comment>
<dbReference type="InterPro" id="IPR045335">
    <property type="entry name" value="FtsQ_C_sf"/>
</dbReference>
<dbReference type="Proteomes" id="UP000295565">
    <property type="component" value="Unassembled WGS sequence"/>
</dbReference>
<keyword evidence="5 9" id="KW-0812">Transmembrane</keyword>
<dbReference type="GO" id="GO:0090529">
    <property type="term" value="P:cell septum assembly"/>
    <property type="evidence" value="ECO:0007669"/>
    <property type="project" value="InterPro"/>
</dbReference>
<dbReference type="PROSITE" id="PS51779">
    <property type="entry name" value="POTRA"/>
    <property type="match status" value="1"/>
</dbReference>
<organism evidence="11 12">
    <name type="scientific">Celerinatantimonas diazotrophica</name>
    <dbReference type="NCBI Taxonomy" id="412034"/>
    <lineage>
        <taxon>Bacteria</taxon>
        <taxon>Pseudomonadati</taxon>
        <taxon>Pseudomonadota</taxon>
        <taxon>Gammaproteobacteria</taxon>
        <taxon>Celerinatantimonadaceae</taxon>
        <taxon>Celerinatantimonas</taxon>
    </lineage>
</organism>
<dbReference type="Gene3D" id="3.10.20.310">
    <property type="entry name" value="membrane protein fhac"/>
    <property type="match status" value="1"/>
</dbReference>
<sequence length="255" mass="29259">MRVALRTIPRLLRSASAISGRIDKPYFAGVLFFLAVVLFFVSGGVDIYHRLSNSKLMPMTSILISGERHYVSDTDLQRALKQVPQAGNFFTLDVNKVQKALEALPWVKHVSVRKQWPNKLRVYLQEQQPEAVWNNKELLNPEGQIFKAPVSDVHKPLVHLNGPDDFADEILNAWKNMQKLVGAKHLSIQSVTLNARRSWSLTLTNGIQLRLGQRDRIKRLQRFISLYDQLHPEKMAYADLRYNNGLAVGWKHQQD</sequence>
<keyword evidence="8 9" id="KW-0131">Cell cycle</keyword>
<comment type="subunit">
    <text evidence="9">Part of a complex composed of FtsB, FtsL and FtsQ.</text>
</comment>
<proteinExistence type="inferred from homology"/>
<dbReference type="EMBL" id="SMGD01000012">
    <property type="protein sequence ID" value="TCK57966.1"/>
    <property type="molecule type" value="Genomic_DNA"/>
</dbReference>
<dbReference type="Pfam" id="PF03799">
    <property type="entry name" value="FtsQ_DivIB_C"/>
    <property type="match status" value="1"/>
</dbReference>
<evidence type="ECO:0000256" key="3">
    <source>
        <dbReference type="ARBA" id="ARBA00022519"/>
    </source>
</evidence>
<evidence type="ECO:0000256" key="6">
    <source>
        <dbReference type="ARBA" id="ARBA00022989"/>
    </source>
</evidence>
<dbReference type="InterPro" id="IPR005548">
    <property type="entry name" value="Cell_div_FtsQ/DivIB_C"/>
</dbReference>
<keyword evidence="6 9" id="KW-1133">Transmembrane helix</keyword>
<name>A0A4R1K1T2_9GAMM</name>
<dbReference type="Pfam" id="PF08478">
    <property type="entry name" value="POTRA_1"/>
    <property type="match status" value="1"/>
</dbReference>